<dbReference type="AlphaFoldDB" id="A0A3E1K741"/>
<keyword evidence="1" id="KW-1133">Transmembrane helix</keyword>
<dbReference type="Proteomes" id="UP000260351">
    <property type="component" value="Unassembled WGS sequence"/>
</dbReference>
<protein>
    <submittedName>
        <fullName evidence="2">Uncharacterized protein</fullName>
    </submittedName>
</protein>
<accession>A0A3E1K741</accession>
<feature type="transmembrane region" description="Helical" evidence="1">
    <location>
        <begin position="21"/>
        <end position="41"/>
    </location>
</feature>
<proteinExistence type="predicted"/>
<dbReference type="EMBL" id="QUZK01000041">
    <property type="protein sequence ID" value="RFF29842.1"/>
    <property type="molecule type" value="Genomic_DNA"/>
</dbReference>
<organism evidence="2 3">
    <name type="scientific">Wenzhouxiangella sediminis</name>
    <dbReference type="NCBI Taxonomy" id="1792836"/>
    <lineage>
        <taxon>Bacteria</taxon>
        <taxon>Pseudomonadati</taxon>
        <taxon>Pseudomonadota</taxon>
        <taxon>Gammaproteobacteria</taxon>
        <taxon>Chromatiales</taxon>
        <taxon>Wenzhouxiangellaceae</taxon>
        <taxon>Wenzhouxiangella</taxon>
    </lineage>
</organism>
<name>A0A3E1K741_9GAMM</name>
<comment type="caution">
    <text evidence="2">The sequence shown here is derived from an EMBL/GenBank/DDBJ whole genome shotgun (WGS) entry which is preliminary data.</text>
</comment>
<keyword evidence="1" id="KW-0472">Membrane</keyword>
<evidence type="ECO:0000313" key="2">
    <source>
        <dbReference type="EMBL" id="RFF29842.1"/>
    </source>
</evidence>
<feature type="transmembrane region" description="Helical" evidence="1">
    <location>
        <begin position="127"/>
        <end position="150"/>
    </location>
</feature>
<reference evidence="2 3" key="1">
    <citation type="submission" date="2018-08" db="EMBL/GenBank/DDBJ databases">
        <title>Wenzhouxiangella salilacus sp. nov., a novel bacterium isolated from a saline lake in Xinjiang Province, China.</title>
        <authorList>
            <person name="Han S."/>
        </authorList>
    </citation>
    <scope>NUCLEOTIDE SEQUENCE [LARGE SCALE GENOMIC DNA]</scope>
    <source>
        <strain evidence="2 3">XDB06</strain>
    </source>
</reference>
<feature type="transmembrane region" description="Helical" evidence="1">
    <location>
        <begin position="47"/>
        <end position="76"/>
    </location>
</feature>
<evidence type="ECO:0000256" key="1">
    <source>
        <dbReference type="SAM" id="Phobius"/>
    </source>
</evidence>
<sequence length="155" mass="16884">MNKEPRIMSSMSFQEKSAWGTLVSLLVIGALYFSSVINLWRAEQLHMAAMFGLSVGFTILLVIILVGFHILVAAISGAENEDERDRLIAWRSGNTSGLVLGFCVVSIVLMIIGGGMVGASFWQQPVIIANALMAGVFLSTVVELALTIWFHRRGI</sequence>
<evidence type="ECO:0000313" key="3">
    <source>
        <dbReference type="Proteomes" id="UP000260351"/>
    </source>
</evidence>
<feature type="transmembrane region" description="Helical" evidence="1">
    <location>
        <begin position="97"/>
        <end position="121"/>
    </location>
</feature>
<gene>
    <name evidence="2" type="ORF">DZC52_10385</name>
</gene>
<keyword evidence="3" id="KW-1185">Reference proteome</keyword>
<keyword evidence="1" id="KW-0812">Transmembrane</keyword>